<sequence length="902" mass="102276">MVNVSMARQARPEAIFVVLFLIIALYVLFGGSGRSSSKEKNGNGGDGAETGNHRSRDSEGEDLKSGKKRSKHSLSKREGSGIETPITSSSSSSSADTKKDSKTKRSKGKGRSKKDKKDRGKKQKTRDGKKDKKNELKDPTSSPSAPTTPKKPKEESPSLPNLPVTATPPIPGTRWRRDPKQRPERTRRDSTSSVLLERNNDGSWKRPPLIKEGVKFDDGGKEGKEANRFAMFNVYDTPVTLYDQTGLEGWSNHSSRKKQPDDVVLYSELDGSESPLTGLRQGGKLSEKLIKFMERAEYLASLDLLDPRLRKDVLAIALKDRWLDGAGTIPEVISDVLRQFVVEKQIDIVKIIEEYSAPPTDDQKLSVPGKAQARLNQIVKLLMDCGFDLEILREDLKFYDWKKMSAAEIRSMVREWTGRQLQKGKAVSFMAGFFIPYYRATTSYKAKHLPEMFPLNWRVAIGAHQDDLIRWLRYIGQAFIISRMFSPTGADISEEYVRVCVSRRKTVVGFVMDFTIFTPEPDENELQTQNELTSTFQRAEAAVCRVKYLGLRWAEHLNKVVYPQPDGRMLFMENNPFHVTRLTFRPGLKKSTVNSAALRLAMSNVSTPHLPPDAPIKRDRKIMNVSQDLIHEKYEANKESHKLNDAFARLFRAADALTVRFVNKHQYHWYDSTGPVNDSFDETTFNVLLMLCSIALSKYHLHQKFKVKGEIDYRIDEESAMDFQYDVGYGIVQSMDFGGMMPLEGASTIKPCFLQLDTFVGLRNIMLPVMFHVQNRSRSFPASSSLILKDEWGMSKFLYGPKAINVTFHGQTSSEKEHLMREILEDLSEQANRWISEGSGQADDLLKRVVLHKIDAAVDMIKTRVRFVALGEQQPSADEMDSKNEGLWDFELPIEYLPALLR</sequence>
<feature type="compositionally biased region" description="Basic and acidic residues" evidence="1">
    <location>
        <begin position="125"/>
        <end position="138"/>
    </location>
</feature>
<evidence type="ECO:0000313" key="2">
    <source>
        <dbReference type="EMBL" id="AFR93068.2"/>
    </source>
</evidence>
<evidence type="ECO:0000256" key="1">
    <source>
        <dbReference type="SAM" id="MobiDB-lite"/>
    </source>
</evidence>
<feature type="compositionally biased region" description="Low complexity" evidence="1">
    <location>
        <begin position="139"/>
        <end position="148"/>
    </location>
</feature>
<dbReference type="Proteomes" id="UP000010091">
    <property type="component" value="Chromosome 2"/>
</dbReference>
<dbReference type="KEGG" id="cng:CNAG_06731"/>
<dbReference type="AlphaFoldDB" id="J9VG37"/>
<dbReference type="RefSeq" id="XP_012047128.1">
    <property type="nucleotide sequence ID" value="XM_012191738.1"/>
</dbReference>
<feature type="compositionally biased region" description="Basic residues" evidence="1">
    <location>
        <begin position="101"/>
        <end position="124"/>
    </location>
</feature>
<dbReference type="EMBL" id="CP003821">
    <property type="protein sequence ID" value="AFR93068.2"/>
    <property type="molecule type" value="Genomic_DNA"/>
</dbReference>
<keyword evidence="3" id="KW-1185">Reference proteome</keyword>
<organism evidence="2 3">
    <name type="scientific">Cryptococcus neoformans (strain H99 / ATCC 208821 / CBS 10515 / FGSC 9487)</name>
    <name type="common">Cryptococcus neoformans var. grubii serotype A</name>
    <dbReference type="NCBI Taxonomy" id="235443"/>
    <lineage>
        <taxon>Eukaryota</taxon>
        <taxon>Fungi</taxon>
        <taxon>Dikarya</taxon>
        <taxon>Basidiomycota</taxon>
        <taxon>Agaricomycotina</taxon>
        <taxon>Tremellomycetes</taxon>
        <taxon>Tremellales</taxon>
        <taxon>Cryptococcaceae</taxon>
        <taxon>Cryptococcus</taxon>
        <taxon>Cryptococcus neoformans species complex</taxon>
    </lineage>
</organism>
<feature type="compositionally biased region" description="Basic and acidic residues" evidence="1">
    <location>
        <begin position="175"/>
        <end position="190"/>
    </location>
</feature>
<protein>
    <submittedName>
        <fullName evidence="2">Uncharacterized protein</fullName>
    </submittedName>
</protein>
<dbReference type="OrthoDB" id="2573513at2759"/>
<feature type="region of interest" description="Disordered" evidence="1">
    <location>
        <begin position="33"/>
        <end position="208"/>
    </location>
</feature>
<dbReference type="HOGENOM" id="CLU_322104_0_0_1"/>
<accession>J9VG37</accession>
<name>J9VG37_CRYN9</name>
<gene>
    <name evidence="2" type="ORF">CNAG_06731</name>
</gene>
<evidence type="ECO:0000313" key="3">
    <source>
        <dbReference type="Proteomes" id="UP000010091"/>
    </source>
</evidence>
<reference evidence="2 3" key="1">
    <citation type="journal article" date="2014" name="PLoS Genet.">
        <title>Analysis of the genome and transcriptome of Cryptococcus neoformans var. grubii reveals complex RNA expression and microevolution leading to virulence attenuation.</title>
        <authorList>
            <person name="Janbon G."/>
            <person name="Ormerod K.L."/>
            <person name="Paulet D."/>
            <person name="Byrnes E.J.III."/>
            <person name="Yadav V."/>
            <person name="Chatterjee G."/>
            <person name="Mullapudi N."/>
            <person name="Hon C.C."/>
            <person name="Billmyre R.B."/>
            <person name="Brunel F."/>
            <person name="Bahn Y.S."/>
            <person name="Chen W."/>
            <person name="Chen Y."/>
            <person name="Chow E.W."/>
            <person name="Coppee J.Y."/>
            <person name="Floyd-Averette A."/>
            <person name="Gaillardin C."/>
            <person name="Gerik K.J."/>
            <person name="Goldberg J."/>
            <person name="Gonzalez-Hilarion S."/>
            <person name="Gujja S."/>
            <person name="Hamlin J.L."/>
            <person name="Hsueh Y.P."/>
            <person name="Ianiri G."/>
            <person name="Jones S."/>
            <person name="Kodira C.D."/>
            <person name="Kozubowski L."/>
            <person name="Lam W."/>
            <person name="Marra M."/>
            <person name="Mesner L.D."/>
            <person name="Mieczkowski P.A."/>
            <person name="Moyrand F."/>
            <person name="Nielsen K."/>
            <person name="Proux C."/>
            <person name="Rossignol T."/>
            <person name="Schein J.E."/>
            <person name="Sun S."/>
            <person name="Wollschlaeger C."/>
            <person name="Wood I.A."/>
            <person name="Zeng Q."/>
            <person name="Neuveglise C."/>
            <person name="Newlon C.S."/>
            <person name="Perfect J.R."/>
            <person name="Lodge J.K."/>
            <person name="Idnurm A."/>
            <person name="Stajich J.E."/>
            <person name="Kronstad J.W."/>
            <person name="Sanyal K."/>
            <person name="Heitman J."/>
            <person name="Fraser J.A."/>
            <person name="Cuomo C.A."/>
            <person name="Dietrich F.S."/>
        </authorList>
    </citation>
    <scope>NUCLEOTIDE SEQUENCE [LARGE SCALE GENOMIC DNA]</scope>
    <source>
        <strain evidence="3">H99 / ATCC 208821 / CBS 10515 / FGSC 9487</strain>
    </source>
</reference>
<feature type="compositionally biased region" description="Basic and acidic residues" evidence="1">
    <location>
        <begin position="51"/>
        <end position="65"/>
    </location>
</feature>
<dbReference type="VEuPathDB" id="FungiDB:CNAG_06731"/>
<dbReference type="GeneID" id="23889904"/>
<proteinExistence type="predicted"/>